<organism evidence="2 3">
    <name type="scientific">Dioscorea cayennensis subsp. rotundata</name>
    <name type="common">White Guinea yam</name>
    <name type="synonym">Dioscorea rotundata</name>
    <dbReference type="NCBI Taxonomy" id="55577"/>
    <lineage>
        <taxon>Eukaryota</taxon>
        <taxon>Viridiplantae</taxon>
        <taxon>Streptophyta</taxon>
        <taxon>Embryophyta</taxon>
        <taxon>Tracheophyta</taxon>
        <taxon>Spermatophyta</taxon>
        <taxon>Magnoliopsida</taxon>
        <taxon>Liliopsida</taxon>
        <taxon>Dioscoreales</taxon>
        <taxon>Dioscoreaceae</taxon>
        <taxon>Dioscorea</taxon>
    </lineage>
</organism>
<proteinExistence type="predicted"/>
<feature type="domain" description="DUF4218" evidence="1">
    <location>
        <begin position="236"/>
        <end position="348"/>
    </location>
</feature>
<dbReference type="InterPro" id="IPR025452">
    <property type="entry name" value="DUF4218"/>
</dbReference>
<keyword evidence="2" id="KW-1185">Reference proteome</keyword>
<dbReference type="Proteomes" id="UP001515500">
    <property type="component" value="Chromosome 6"/>
</dbReference>
<gene>
    <name evidence="3" type="primary">LOC120263171</name>
</gene>
<evidence type="ECO:0000313" key="2">
    <source>
        <dbReference type="Proteomes" id="UP001515500"/>
    </source>
</evidence>
<evidence type="ECO:0000313" key="3">
    <source>
        <dbReference type="RefSeq" id="XP_039126994.1"/>
    </source>
</evidence>
<dbReference type="PANTHER" id="PTHR48258">
    <property type="entry name" value="DUF4218 DOMAIN-CONTAINING PROTEIN-RELATED"/>
    <property type="match status" value="1"/>
</dbReference>
<reference evidence="3" key="1">
    <citation type="submission" date="2025-08" db="UniProtKB">
        <authorList>
            <consortium name="RefSeq"/>
        </authorList>
    </citation>
    <scope>IDENTIFICATION</scope>
</reference>
<dbReference type="AlphaFoldDB" id="A0AB40BI33"/>
<dbReference type="RefSeq" id="XP_039126994.1">
    <property type="nucleotide sequence ID" value="XM_039271060.1"/>
</dbReference>
<accession>A0AB40BI33</accession>
<name>A0AB40BI33_DIOCR</name>
<evidence type="ECO:0000259" key="1">
    <source>
        <dbReference type="Pfam" id="PF13960"/>
    </source>
</evidence>
<dbReference type="GeneID" id="120263171"/>
<dbReference type="Pfam" id="PF13960">
    <property type="entry name" value="DUF4218"/>
    <property type="match status" value="1"/>
</dbReference>
<protein>
    <submittedName>
        <fullName evidence="3">Uncharacterized protein LOC120263171</fullName>
    </submittedName>
</protein>
<sequence>MVVKFHGLIVIGNSYQHIILSEETENDFLKNKIEESPPPSIFSGHQILKQIENLKLKKITEVGAEQWNAPICKSSGWHKRSIFWDLPYWSTNLIRHNLDVMHIEKNVFENVFDTVMDVEGKTKDNAKAREDVKIYCKRKELEKNEATGKYPKACYSLSKEEKKVVCEWVSQLRFPDGYVSNMARCVDMCKYKMYRMKSHDCHVFMQRLIPIAFRELLPLSVWKALIELSLFFKDLTCSTIRVEDMNRLIKEIPVILCKLERIFPPGFFDSMEHFPIHLPYEAKIAGPVQYRWMYPFERFLRHLKKKVTNKAKVEGSICNAYLVEEASTFCSYHFEPHVNTKLRKIPRNDDGGEVETSEGLLSIFNFPGQPYGQAKSRRLTDKEYHQAQTYVLLNCDEVQQYVKIFVEEVVGNTPNITDAQVDGKLENEFANWFKIYAWDPNKNVTNQMMKDPATGPLKDKMLTLKQHAISVDPASTNSDLLQR</sequence>
<dbReference type="PANTHER" id="PTHR48258:SF4">
    <property type="entry name" value="DUF4216 DOMAIN-CONTAINING PROTEIN"/>
    <property type="match status" value="1"/>
</dbReference>